<reference evidence="3 4" key="1">
    <citation type="submission" date="2019-11" db="EMBL/GenBank/DDBJ databases">
        <authorList>
            <person name="Dong K."/>
        </authorList>
    </citation>
    <scope>NUCLEOTIDE SEQUENCE [LARGE SCALE GENOMIC DNA]</scope>
    <source>
        <strain evidence="3 4">NBRC 111993</strain>
    </source>
</reference>
<dbReference type="Gene3D" id="1.20.58.430">
    <property type="entry name" value="Type IV secretion system, VirB5-domain"/>
    <property type="match status" value="1"/>
</dbReference>
<evidence type="ECO:0000256" key="2">
    <source>
        <dbReference type="SAM" id="SignalP"/>
    </source>
</evidence>
<feature type="chain" id="PRO_5027119026" description="Type IV secretion system protein VirB5" evidence="2">
    <location>
        <begin position="28"/>
        <end position="263"/>
    </location>
</feature>
<organism evidence="3 4">
    <name type="scientific">Paracoccus aestuariivivens</name>
    <dbReference type="NCBI Taxonomy" id="1820333"/>
    <lineage>
        <taxon>Bacteria</taxon>
        <taxon>Pseudomonadati</taxon>
        <taxon>Pseudomonadota</taxon>
        <taxon>Alphaproteobacteria</taxon>
        <taxon>Rhodobacterales</taxon>
        <taxon>Paracoccaceae</taxon>
        <taxon>Paracoccus</taxon>
    </lineage>
</organism>
<evidence type="ECO:0000313" key="3">
    <source>
        <dbReference type="EMBL" id="MTH79438.1"/>
    </source>
</evidence>
<dbReference type="EMBL" id="WMIE01000015">
    <property type="protein sequence ID" value="MTH79438.1"/>
    <property type="molecule type" value="Genomic_DNA"/>
</dbReference>
<dbReference type="Proteomes" id="UP000478183">
    <property type="component" value="Unassembled WGS sequence"/>
</dbReference>
<evidence type="ECO:0000313" key="4">
    <source>
        <dbReference type="Proteomes" id="UP000478183"/>
    </source>
</evidence>
<dbReference type="AlphaFoldDB" id="A0A6L6JE22"/>
<dbReference type="Pfam" id="PF07996">
    <property type="entry name" value="T4SS"/>
    <property type="match status" value="1"/>
</dbReference>
<keyword evidence="4" id="KW-1185">Reference proteome</keyword>
<sequence>MSFGKVMQRVMAASALVLIPVAITAQGVPTIDVTSIARLQEMISEAKLQLKEQVAQNVKLDAQTLKLIEQIQLLHSQIAALKDGLTLADLGFDKENFLKEIMPGFSDLTASLDAAKSGDWASVLAEGGTLSGGTSSHVDKAFASAGLERARVDQLAKSEDAPAARIGTAANVNAFMSVAAESSSQGARDSLTRIDGLVGKIEGTENLKQAIDLNTRVAAELGIALANAWAMQAVQTVGMGEAGIMDAATAADEEKYLSIKLEE</sequence>
<protein>
    <recommendedName>
        <fullName evidence="5">Type IV secretion system protein VirB5</fullName>
    </recommendedName>
</protein>
<name>A0A6L6JE22_9RHOB</name>
<dbReference type="RefSeq" id="WP_155096796.1">
    <property type="nucleotide sequence ID" value="NZ_WMIE01000015.1"/>
</dbReference>
<dbReference type="OrthoDB" id="8100773at2"/>
<proteinExistence type="predicted"/>
<accession>A0A6L6JE22</accession>
<evidence type="ECO:0008006" key="5">
    <source>
        <dbReference type="Google" id="ProtNLM"/>
    </source>
</evidence>
<comment type="caution">
    <text evidence="3">The sequence shown here is derived from an EMBL/GenBank/DDBJ whole genome shotgun (WGS) entry which is preliminary data.</text>
</comment>
<feature type="signal peptide" evidence="2">
    <location>
        <begin position="1"/>
        <end position="27"/>
    </location>
</feature>
<keyword evidence="2" id="KW-0732">Signal</keyword>
<feature type="coiled-coil region" evidence="1">
    <location>
        <begin position="36"/>
        <end position="63"/>
    </location>
</feature>
<gene>
    <name evidence="3" type="ORF">GL286_17105</name>
</gene>
<keyword evidence="1" id="KW-0175">Coiled coil</keyword>
<evidence type="ECO:0000256" key="1">
    <source>
        <dbReference type="SAM" id="Coils"/>
    </source>
</evidence>
<dbReference type="InterPro" id="IPR014158">
    <property type="entry name" value="T4SS_VirB5"/>
</dbReference>
<dbReference type="SUPFAM" id="SSF101082">
    <property type="entry name" value="Typo IV secretion system protein TraC"/>
    <property type="match status" value="1"/>
</dbReference>
<dbReference type="InterPro" id="IPR023220">
    <property type="entry name" value="T4SS_VirB5-domain"/>
</dbReference>